<comment type="caution">
    <text evidence="1">The sequence shown here is derived from an EMBL/GenBank/DDBJ whole genome shotgun (WGS) entry which is preliminary data.</text>
</comment>
<proteinExistence type="predicted"/>
<organism evidence="1 2">
    <name type="scientific">Marinobacter guineae</name>
    <dbReference type="NCBI Taxonomy" id="432303"/>
    <lineage>
        <taxon>Bacteria</taxon>
        <taxon>Pseudomonadati</taxon>
        <taxon>Pseudomonadota</taxon>
        <taxon>Gammaproteobacteria</taxon>
        <taxon>Pseudomonadales</taxon>
        <taxon>Marinobacteraceae</taxon>
        <taxon>Marinobacter</taxon>
    </lineage>
</organism>
<protein>
    <recommendedName>
        <fullName evidence="3">TIGR04255 family protein</fullName>
    </recommendedName>
</protein>
<gene>
    <name evidence="1" type="ORF">CLH62_14265</name>
</gene>
<dbReference type="RefSeq" id="WP_099618789.1">
    <property type="nucleotide sequence ID" value="NZ_KZ319340.1"/>
</dbReference>
<accession>A0A2G1VFD8</accession>
<dbReference type="Proteomes" id="UP000229044">
    <property type="component" value="Unassembled WGS sequence"/>
</dbReference>
<dbReference type="AlphaFoldDB" id="A0A2G1VFD8"/>
<dbReference type="EMBL" id="NTFI01000003">
    <property type="protein sequence ID" value="PHQ25483.1"/>
    <property type="molecule type" value="Genomic_DNA"/>
</dbReference>
<reference evidence="1 2" key="1">
    <citation type="submission" date="2017-09" db="EMBL/GenBank/DDBJ databases">
        <title>The draft genome sequences of Marinobacter guineae M3B.</title>
        <authorList>
            <person name="Cao J."/>
        </authorList>
    </citation>
    <scope>NUCLEOTIDE SEQUENCE [LARGE SCALE GENOMIC DNA]</scope>
    <source>
        <strain evidence="1 2">M3B</strain>
    </source>
</reference>
<dbReference type="OrthoDB" id="1446591at2"/>
<name>A0A2G1VFD8_9GAMM</name>
<keyword evidence="2" id="KW-1185">Reference proteome</keyword>
<evidence type="ECO:0008006" key="3">
    <source>
        <dbReference type="Google" id="ProtNLM"/>
    </source>
</evidence>
<sequence length="224" mass="25365">MHGYQLIEQEVQIVLVGSFNPAIFHPVWFQSKGLMTEQEVAAAELEVCHSDVTRFVAEWFQVEVIHARFTARTKHTGRLEDLRDFVASTFKILAETPVDAIGINKKSVFRCPDTKSWHALGDTLAPKDIWHEIFPESHVGMNRLELRTGRTDGLPGMYNTGVFAITGEDGVAKDHVGFSQNAHVEIKEAIKEEKVESLYDFLMSCFDAEVEFADKVFTHVLERV</sequence>
<evidence type="ECO:0000313" key="1">
    <source>
        <dbReference type="EMBL" id="PHQ25483.1"/>
    </source>
</evidence>
<evidence type="ECO:0000313" key="2">
    <source>
        <dbReference type="Proteomes" id="UP000229044"/>
    </source>
</evidence>